<protein>
    <recommendedName>
        <fullName evidence="1">DUF58 domain-containing protein</fullName>
    </recommendedName>
</protein>
<comment type="caution">
    <text evidence="2">The sequence shown here is derived from an EMBL/GenBank/DDBJ whole genome shotgun (WGS) entry which is preliminary data.</text>
</comment>
<dbReference type="EMBL" id="BOPV01000001">
    <property type="protein sequence ID" value="GIL40258.1"/>
    <property type="molecule type" value="Genomic_DNA"/>
</dbReference>
<evidence type="ECO:0000313" key="3">
    <source>
        <dbReference type="Proteomes" id="UP000681075"/>
    </source>
</evidence>
<feature type="domain" description="DUF58" evidence="1">
    <location>
        <begin position="50"/>
        <end position="242"/>
    </location>
</feature>
<sequence length="282" mass="30640">MTLAGRTSRAEALAARLPPLLVEAERVAETVRQGVHGRRRVGTGESFWQFRPYTAGDARIDWRQSAKSDRVYVRETEWEAAQTVYLWRDPSESMAWTAESSRPTKRMRAELLSLALAALLLKGGERVALPGSSAVGGRGALERLGRSLLTDSAAMPSHPLPRHSSLVLIGDFLDPLDDLAASLQVQAARGIGGAIVQLLDPAEVSLPWEGRVRFHGLEGEGDELVPRVGAVRDAYQDAFVAQTQALERTARAAGFAIVRHTTDKPPQDALLALHAAMRGERA</sequence>
<evidence type="ECO:0000313" key="2">
    <source>
        <dbReference type="EMBL" id="GIL40258.1"/>
    </source>
</evidence>
<evidence type="ECO:0000259" key="1">
    <source>
        <dbReference type="Pfam" id="PF01882"/>
    </source>
</evidence>
<organism evidence="2 3">
    <name type="scientific">Roseiterribacter gracilis</name>
    <dbReference type="NCBI Taxonomy" id="2812848"/>
    <lineage>
        <taxon>Bacteria</taxon>
        <taxon>Pseudomonadati</taxon>
        <taxon>Pseudomonadota</taxon>
        <taxon>Alphaproteobacteria</taxon>
        <taxon>Rhodospirillales</taxon>
        <taxon>Roseiterribacteraceae</taxon>
        <taxon>Roseiterribacter</taxon>
    </lineage>
</organism>
<reference evidence="2" key="1">
    <citation type="submission" date="2021-02" db="EMBL/GenBank/DDBJ databases">
        <title>Genome sequence of Rhodospirillales sp. strain TMPK1 isolated from soil.</title>
        <authorList>
            <person name="Nakai R."/>
            <person name="Kusada H."/>
            <person name="Tamaki H."/>
        </authorList>
    </citation>
    <scope>NUCLEOTIDE SEQUENCE</scope>
    <source>
        <strain evidence="2">TMPK1</strain>
    </source>
</reference>
<dbReference type="Proteomes" id="UP000681075">
    <property type="component" value="Unassembled WGS sequence"/>
</dbReference>
<keyword evidence="3" id="KW-1185">Reference proteome</keyword>
<gene>
    <name evidence="2" type="ORF">TMPK1_24950</name>
</gene>
<dbReference type="RefSeq" id="WP_420243365.1">
    <property type="nucleotide sequence ID" value="NZ_BOPV01000001.1"/>
</dbReference>
<dbReference type="Pfam" id="PF01882">
    <property type="entry name" value="DUF58"/>
    <property type="match status" value="1"/>
</dbReference>
<dbReference type="InterPro" id="IPR002881">
    <property type="entry name" value="DUF58"/>
</dbReference>
<accession>A0A8S8X8L8</accession>
<dbReference type="PANTHER" id="PTHR33608:SF6">
    <property type="entry name" value="BLL2464 PROTEIN"/>
    <property type="match status" value="1"/>
</dbReference>
<dbReference type="AlphaFoldDB" id="A0A8S8X8L8"/>
<proteinExistence type="predicted"/>
<name>A0A8S8X8L8_9PROT</name>
<dbReference type="PANTHER" id="PTHR33608">
    <property type="entry name" value="BLL2464 PROTEIN"/>
    <property type="match status" value="1"/>
</dbReference>